<sequence length="788" mass="86230">MIQSTRQWFRRNRTTFAVGGAVLGAGYLATNYVLGKLTETRQRMSDQRIAKENLRRRFEQNQEDCTFTVLAILPTAVENIFEALPVEQVLEELQQQRAERLSRSVAPSELSTADLPSIAGSVTDGGDSESFVHTSQIAESSNGEQGSLKPPAASRSKRTKAQLWNQVKIDSISRSFSLIYTLSLLTLLTRIQLNLLGRRNYLASVVSLASPPKQDSKINLENHDDDNLENAYGNDFETNRKYLSFSWWLLHRGCKDIIDKVTVAVQEVFGPLNPREDITLTRLSELTVLVRKKVEGFTESDRKSHKWLPYLLPPGHQEDYVLQSAGMSGPTEINVANAALRRLLDETSDLIDSPAFTHVLTLLLDSAFSLLIDTKIATLAYKIPPPSASGARVVEIVGPGTDVKAKVASTLATFSRQAHSIGSGGNNEYLTSMENVRDLEAFAAVVYSSNFEFEAPEQAGLNSSWEQLAVPSSESGTMGEPSTATVTPAPSGPLKAKDPEEEVPGGEESLINVGDADMEKAWWKATTSPSSSPSKAKKASLKKEPLEEKETRVQSPRQELRVPAPKEYVNIQEPEGKVSVEAPVEIQVDAPKEDVQIEATSEETEIEVLNHETATKTPQEQAKQEIQGSKEEAVIESPKEEAMVKSAKEEAVIESSKEEAVIESTKEEAKVEAPKEEAKVEAPKEEAKVEAPKEEAKVEAPKEEAKVEAPKEELKAEGREEVEVGGVALKTPDLETFPTPPTIHAFVFTDAAAKAEVPETAVSKESHVEDASGADRPLEETAGIMPVN</sequence>
<evidence type="ECO:0008006" key="7">
    <source>
        <dbReference type="Google" id="ProtNLM"/>
    </source>
</evidence>
<evidence type="ECO:0000256" key="1">
    <source>
        <dbReference type="SAM" id="MobiDB-lite"/>
    </source>
</evidence>
<dbReference type="Pfam" id="PF04882">
    <property type="entry name" value="Peroxin-3"/>
    <property type="match status" value="1"/>
</dbReference>
<dbReference type="PANTHER" id="PTHR28080">
    <property type="entry name" value="PEROXISOMAL BIOGENESIS FACTOR 3"/>
    <property type="match status" value="1"/>
</dbReference>
<evidence type="ECO:0000313" key="3">
    <source>
        <dbReference type="EMBL" id="KAE9984166.1"/>
    </source>
</evidence>
<evidence type="ECO:0000313" key="4">
    <source>
        <dbReference type="EMBL" id="KAE9994135.1"/>
    </source>
</evidence>
<keyword evidence="2" id="KW-1133">Transmembrane helix</keyword>
<organism evidence="4 6">
    <name type="scientific">Venturia inaequalis</name>
    <name type="common">Apple scab fungus</name>
    <dbReference type="NCBI Taxonomy" id="5025"/>
    <lineage>
        <taxon>Eukaryota</taxon>
        <taxon>Fungi</taxon>
        <taxon>Dikarya</taxon>
        <taxon>Ascomycota</taxon>
        <taxon>Pezizomycotina</taxon>
        <taxon>Dothideomycetes</taxon>
        <taxon>Pleosporomycetidae</taxon>
        <taxon>Venturiales</taxon>
        <taxon>Venturiaceae</taxon>
        <taxon>Venturia</taxon>
    </lineage>
</organism>
<feature type="compositionally biased region" description="Basic and acidic residues" evidence="1">
    <location>
        <begin position="628"/>
        <end position="721"/>
    </location>
</feature>
<feature type="region of interest" description="Disordered" evidence="1">
    <location>
        <begin position="611"/>
        <end position="721"/>
    </location>
</feature>
<proteinExistence type="predicted"/>
<dbReference type="EMBL" id="WNWR01000013">
    <property type="protein sequence ID" value="KAE9994135.1"/>
    <property type="molecule type" value="Genomic_DNA"/>
</dbReference>
<dbReference type="GO" id="GO:0030674">
    <property type="term" value="F:protein-macromolecule adaptor activity"/>
    <property type="evidence" value="ECO:0007669"/>
    <property type="project" value="TreeGrafter"/>
</dbReference>
<feature type="compositionally biased region" description="Polar residues" evidence="1">
    <location>
        <begin position="470"/>
        <end position="488"/>
    </location>
</feature>
<protein>
    <recommendedName>
        <fullName evidence="7">Peroxin-3</fullName>
    </recommendedName>
</protein>
<dbReference type="PANTHER" id="PTHR28080:SF1">
    <property type="entry name" value="PEROXISOMAL BIOGENESIS FACTOR 3"/>
    <property type="match status" value="1"/>
</dbReference>
<name>A0A8H3ZC55_VENIN</name>
<evidence type="ECO:0000256" key="2">
    <source>
        <dbReference type="SAM" id="Phobius"/>
    </source>
</evidence>
<dbReference type="Proteomes" id="UP000490939">
    <property type="component" value="Unassembled WGS sequence"/>
</dbReference>
<evidence type="ECO:0000313" key="5">
    <source>
        <dbReference type="Proteomes" id="UP000447873"/>
    </source>
</evidence>
<evidence type="ECO:0000313" key="6">
    <source>
        <dbReference type="Proteomes" id="UP000490939"/>
    </source>
</evidence>
<feature type="transmembrane region" description="Helical" evidence="2">
    <location>
        <begin position="16"/>
        <end position="34"/>
    </location>
</feature>
<feature type="region of interest" description="Disordered" evidence="1">
    <location>
        <begin position="758"/>
        <end position="788"/>
    </location>
</feature>
<feature type="compositionally biased region" description="Basic and acidic residues" evidence="1">
    <location>
        <begin position="541"/>
        <end position="552"/>
    </location>
</feature>
<comment type="caution">
    <text evidence="4">The sequence shown here is derived from an EMBL/GenBank/DDBJ whole genome shotgun (WGS) entry which is preliminary data.</text>
</comment>
<keyword evidence="2" id="KW-0472">Membrane</keyword>
<gene>
    <name evidence="4" type="ORF">EG327_001207</name>
    <name evidence="3" type="ORF">EG328_009045</name>
</gene>
<feature type="region of interest" description="Disordered" evidence="1">
    <location>
        <begin position="524"/>
        <end position="574"/>
    </location>
</feature>
<dbReference type="GO" id="GO:0045046">
    <property type="term" value="P:protein import into peroxisome membrane"/>
    <property type="evidence" value="ECO:0007669"/>
    <property type="project" value="TreeGrafter"/>
</dbReference>
<keyword evidence="2" id="KW-0812">Transmembrane</keyword>
<feature type="region of interest" description="Disordered" evidence="1">
    <location>
        <begin position="470"/>
        <end position="508"/>
    </location>
</feature>
<dbReference type="GO" id="GO:0005778">
    <property type="term" value="C:peroxisomal membrane"/>
    <property type="evidence" value="ECO:0007669"/>
    <property type="project" value="InterPro"/>
</dbReference>
<dbReference type="Proteomes" id="UP000447873">
    <property type="component" value="Unassembled WGS sequence"/>
</dbReference>
<feature type="compositionally biased region" description="Low complexity" evidence="1">
    <location>
        <begin position="524"/>
        <end position="534"/>
    </location>
</feature>
<feature type="compositionally biased region" description="Polar residues" evidence="1">
    <location>
        <begin position="615"/>
        <end position="627"/>
    </location>
</feature>
<dbReference type="EMBL" id="WNWS01000053">
    <property type="protein sequence ID" value="KAE9984166.1"/>
    <property type="molecule type" value="Genomic_DNA"/>
</dbReference>
<feature type="region of interest" description="Disordered" evidence="1">
    <location>
        <begin position="137"/>
        <end position="156"/>
    </location>
</feature>
<reference evidence="4 6" key="1">
    <citation type="submission" date="2019-07" db="EMBL/GenBank/DDBJ databases">
        <title>Venturia inaequalis Genome Resource.</title>
        <authorList>
            <person name="Lichtner F.J."/>
        </authorList>
    </citation>
    <scope>NUCLEOTIDE SEQUENCE [LARGE SCALE GENOMIC DNA]</scope>
    <source>
        <strain evidence="3 5">120213</strain>
        <strain evidence="4 6">DMI_063113</strain>
    </source>
</reference>
<dbReference type="AlphaFoldDB" id="A0A8H3ZC55"/>
<accession>A0A8H3ZC55</accession>
<keyword evidence="6" id="KW-1185">Reference proteome</keyword>
<dbReference type="InterPro" id="IPR006966">
    <property type="entry name" value="Peroxin-3"/>
</dbReference>